<dbReference type="AlphaFoldDB" id="A0A9W9YUJ5"/>
<dbReference type="GO" id="GO:0005886">
    <property type="term" value="C:plasma membrane"/>
    <property type="evidence" value="ECO:0007669"/>
    <property type="project" value="TreeGrafter"/>
</dbReference>
<dbReference type="Proteomes" id="UP001163046">
    <property type="component" value="Unassembled WGS sequence"/>
</dbReference>
<dbReference type="GO" id="GO:0004714">
    <property type="term" value="F:transmembrane receptor protein tyrosine kinase activity"/>
    <property type="evidence" value="ECO:0007669"/>
    <property type="project" value="TreeGrafter"/>
</dbReference>
<dbReference type="Pfam" id="PF07714">
    <property type="entry name" value="PK_Tyr_Ser-Thr"/>
    <property type="match status" value="1"/>
</dbReference>
<dbReference type="SUPFAM" id="SSF56112">
    <property type="entry name" value="Protein kinase-like (PK-like)"/>
    <property type="match status" value="1"/>
</dbReference>
<reference evidence="2" key="1">
    <citation type="submission" date="2023-01" db="EMBL/GenBank/DDBJ databases">
        <title>Genome assembly of the deep-sea coral Lophelia pertusa.</title>
        <authorList>
            <person name="Herrera S."/>
            <person name="Cordes E."/>
        </authorList>
    </citation>
    <scope>NUCLEOTIDE SEQUENCE</scope>
    <source>
        <strain evidence="2">USNM1676648</strain>
        <tissue evidence="2">Polyp</tissue>
    </source>
</reference>
<evidence type="ECO:0000313" key="2">
    <source>
        <dbReference type="EMBL" id="KAJ7369755.1"/>
    </source>
</evidence>
<dbReference type="GO" id="GO:0005524">
    <property type="term" value="F:ATP binding"/>
    <property type="evidence" value="ECO:0007669"/>
    <property type="project" value="InterPro"/>
</dbReference>
<evidence type="ECO:0000259" key="1">
    <source>
        <dbReference type="PROSITE" id="PS50011"/>
    </source>
</evidence>
<evidence type="ECO:0000313" key="3">
    <source>
        <dbReference type="Proteomes" id="UP001163046"/>
    </source>
</evidence>
<keyword evidence="3" id="KW-1185">Reference proteome</keyword>
<dbReference type="InterPro" id="IPR011009">
    <property type="entry name" value="Kinase-like_dom_sf"/>
</dbReference>
<dbReference type="InterPro" id="IPR000719">
    <property type="entry name" value="Prot_kinase_dom"/>
</dbReference>
<dbReference type="PANTHER" id="PTHR24416">
    <property type="entry name" value="TYROSINE-PROTEIN KINASE RECEPTOR"/>
    <property type="match status" value="1"/>
</dbReference>
<dbReference type="PANTHER" id="PTHR24416:SF617">
    <property type="entry name" value="RET ONCOGENE, ISOFORM A"/>
    <property type="match status" value="1"/>
</dbReference>
<dbReference type="EMBL" id="MU826888">
    <property type="protein sequence ID" value="KAJ7369755.1"/>
    <property type="molecule type" value="Genomic_DNA"/>
</dbReference>
<protein>
    <recommendedName>
        <fullName evidence="1">Protein kinase domain-containing protein</fullName>
    </recommendedName>
</protein>
<sequence>MVMKGELTEDDCHITQCAVKTLKRTATDSDFKDLLNELEIMTLVGNHPNLVNLIGACSTGGPLMIVVEFAEHGNLLRHLRDHKEAKLRRHDRIHLRH</sequence>
<feature type="domain" description="Protein kinase" evidence="1">
    <location>
        <begin position="1"/>
        <end position="97"/>
    </location>
</feature>
<organism evidence="2 3">
    <name type="scientific">Desmophyllum pertusum</name>
    <dbReference type="NCBI Taxonomy" id="174260"/>
    <lineage>
        <taxon>Eukaryota</taxon>
        <taxon>Metazoa</taxon>
        <taxon>Cnidaria</taxon>
        <taxon>Anthozoa</taxon>
        <taxon>Hexacorallia</taxon>
        <taxon>Scleractinia</taxon>
        <taxon>Caryophylliina</taxon>
        <taxon>Caryophylliidae</taxon>
        <taxon>Desmophyllum</taxon>
    </lineage>
</organism>
<dbReference type="GO" id="GO:0043235">
    <property type="term" value="C:receptor complex"/>
    <property type="evidence" value="ECO:0007669"/>
    <property type="project" value="TreeGrafter"/>
</dbReference>
<dbReference type="OrthoDB" id="5982917at2759"/>
<name>A0A9W9YUJ5_9CNID</name>
<dbReference type="InterPro" id="IPR001245">
    <property type="entry name" value="Ser-Thr/Tyr_kinase_cat_dom"/>
</dbReference>
<comment type="caution">
    <text evidence="2">The sequence shown here is derived from an EMBL/GenBank/DDBJ whole genome shotgun (WGS) entry which is preliminary data.</text>
</comment>
<proteinExistence type="predicted"/>
<gene>
    <name evidence="2" type="ORF">OS493_036647</name>
</gene>
<dbReference type="PROSITE" id="PS50011">
    <property type="entry name" value="PROTEIN_KINASE_DOM"/>
    <property type="match status" value="1"/>
</dbReference>
<accession>A0A9W9YUJ5</accession>
<dbReference type="InterPro" id="IPR050122">
    <property type="entry name" value="RTK"/>
</dbReference>
<dbReference type="GO" id="GO:0007169">
    <property type="term" value="P:cell surface receptor protein tyrosine kinase signaling pathway"/>
    <property type="evidence" value="ECO:0007669"/>
    <property type="project" value="TreeGrafter"/>
</dbReference>
<dbReference type="Gene3D" id="3.30.200.20">
    <property type="entry name" value="Phosphorylase Kinase, domain 1"/>
    <property type="match status" value="1"/>
</dbReference>